<evidence type="ECO:0000313" key="2">
    <source>
        <dbReference type="Proteomes" id="UP000057938"/>
    </source>
</evidence>
<dbReference type="KEGG" id="aep:AMC99_02107"/>
<gene>
    <name evidence="1" type="ORF">AMC99_02107</name>
</gene>
<dbReference type="EMBL" id="CP012669">
    <property type="protein sequence ID" value="ALE17393.1"/>
    <property type="molecule type" value="Genomic_DNA"/>
</dbReference>
<accession>A0A0M4MI67</accession>
<evidence type="ECO:0000313" key="1">
    <source>
        <dbReference type="EMBL" id="ALE17393.1"/>
    </source>
</evidence>
<proteinExistence type="predicted"/>
<dbReference type="AlphaFoldDB" id="A0A0M4MI67"/>
<sequence>MGSKNEFVIRLPANFLSITMSRTMLMLELNRFTALGWQLNLAVAKELQGSPNGQ</sequence>
<protein>
    <submittedName>
        <fullName evidence="1">Uncharacterized protein</fullName>
    </submittedName>
</protein>
<organism evidence="1 2">
    <name type="scientific">Altererythrobacter epoxidivorans</name>
    <dbReference type="NCBI Taxonomy" id="361183"/>
    <lineage>
        <taxon>Bacteria</taxon>
        <taxon>Pseudomonadati</taxon>
        <taxon>Pseudomonadota</taxon>
        <taxon>Alphaproteobacteria</taxon>
        <taxon>Sphingomonadales</taxon>
        <taxon>Erythrobacteraceae</taxon>
        <taxon>Altererythrobacter</taxon>
    </lineage>
</organism>
<dbReference type="Proteomes" id="UP000057938">
    <property type="component" value="Chromosome"/>
</dbReference>
<keyword evidence="2" id="KW-1185">Reference proteome</keyword>
<name>A0A0M4MI67_9SPHN</name>
<reference evidence="1 2" key="1">
    <citation type="submission" date="2015-09" db="EMBL/GenBank/DDBJ databases">
        <title>Complete genome sequence of a benzo[a]pyrene-degrading bacterium Altererythrobacter epoxidivorans CGMCC 1.7731T.</title>
        <authorList>
            <person name="Li Z."/>
            <person name="Cheng H."/>
            <person name="Huo Y."/>
            <person name="Xu X."/>
        </authorList>
    </citation>
    <scope>NUCLEOTIDE SEQUENCE [LARGE SCALE GENOMIC DNA]</scope>
    <source>
        <strain evidence="1 2">CGMCC 1.7731</strain>
    </source>
</reference>